<dbReference type="Proteomes" id="UP000818603">
    <property type="component" value="Unassembled WGS sequence"/>
</dbReference>
<evidence type="ECO:0000313" key="2">
    <source>
        <dbReference type="EMBL" id="GGI00101.1"/>
    </source>
</evidence>
<name>A0A8J3A3S6_9PROT</name>
<reference evidence="2" key="1">
    <citation type="journal article" date="2014" name="Int. J. Syst. Evol. Microbiol.">
        <title>Complete genome sequence of Corynebacterium casei LMG S-19264T (=DSM 44701T), isolated from a smear-ripened cheese.</title>
        <authorList>
            <consortium name="US DOE Joint Genome Institute (JGI-PGF)"/>
            <person name="Walter F."/>
            <person name="Albersmeier A."/>
            <person name="Kalinowski J."/>
            <person name="Ruckert C."/>
        </authorList>
    </citation>
    <scope>NUCLEOTIDE SEQUENCE</scope>
    <source>
        <strain evidence="2">CGMCC 1.14984</strain>
    </source>
</reference>
<reference evidence="3 5" key="2">
    <citation type="submission" date="2020-02" db="EMBL/GenBank/DDBJ databases">
        <title>Genome sequence of Parvularcula flava strain NH6-79.</title>
        <authorList>
            <person name="Abdul Karim M.H."/>
            <person name="Lam M.Q."/>
            <person name="Chen S.J."/>
            <person name="Yahya A."/>
            <person name="Shahir S."/>
            <person name="Shamsir M.S."/>
            <person name="Chong C.S."/>
        </authorList>
    </citation>
    <scope>NUCLEOTIDE SEQUENCE [LARGE SCALE GENOMIC DNA]</scope>
    <source>
        <strain evidence="3 5">NH6-79</strain>
    </source>
</reference>
<reference evidence="2" key="3">
    <citation type="submission" date="2020-09" db="EMBL/GenBank/DDBJ databases">
        <authorList>
            <person name="Sun Q."/>
            <person name="Zhou Y."/>
        </authorList>
    </citation>
    <scope>NUCLEOTIDE SEQUENCE</scope>
    <source>
        <strain evidence="2">CGMCC 1.14984</strain>
    </source>
</reference>
<keyword evidence="1" id="KW-1133">Transmembrane helix</keyword>
<dbReference type="AlphaFoldDB" id="A0A8J3A3S6"/>
<keyword evidence="1" id="KW-0472">Membrane</keyword>
<keyword evidence="5" id="KW-1185">Reference proteome</keyword>
<accession>A0A8J3A3S6</accession>
<keyword evidence="1" id="KW-0812">Transmembrane</keyword>
<dbReference type="EMBL" id="BMGZ01000003">
    <property type="protein sequence ID" value="GGI00101.1"/>
    <property type="molecule type" value="Genomic_DNA"/>
</dbReference>
<dbReference type="RefSeq" id="WP_155141920.1">
    <property type="nucleotide sequence ID" value="NZ_BMGZ01000003.1"/>
</dbReference>
<evidence type="ECO:0000313" key="3">
    <source>
        <dbReference type="EMBL" id="NHK29167.1"/>
    </source>
</evidence>
<comment type="caution">
    <text evidence="2">The sequence shown here is derived from an EMBL/GenBank/DDBJ whole genome shotgun (WGS) entry which is preliminary data.</text>
</comment>
<dbReference type="Proteomes" id="UP000621856">
    <property type="component" value="Unassembled WGS sequence"/>
</dbReference>
<evidence type="ECO:0000313" key="5">
    <source>
        <dbReference type="Proteomes" id="UP000818603"/>
    </source>
</evidence>
<sequence>MTYEDQTKEGSEEAAAFLTGLLVGAFSFAVLAKAFDLFVTVVPAMLPG</sequence>
<feature type="transmembrane region" description="Helical" evidence="1">
    <location>
        <begin position="20"/>
        <end position="46"/>
    </location>
</feature>
<proteinExistence type="predicted"/>
<gene>
    <name evidence="3" type="ORF">FF098_014700</name>
    <name evidence="2" type="ORF">GCM10011355_27600</name>
</gene>
<dbReference type="EMBL" id="VCJR02000003">
    <property type="protein sequence ID" value="NHK29167.1"/>
    <property type="molecule type" value="Genomic_DNA"/>
</dbReference>
<evidence type="ECO:0000256" key="1">
    <source>
        <dbReference type="SAM" id="Phobius"/>
    </source>
</evidence>
<protein>
    <submittedName>
        <fullName evidence="2">Uncharacterized protein</fullName>
    </submittedName>
</protein>
<evidence type="ECO:0000313" key="4">
    <source>
        <dbReference type="Proteomes" id="UP000621856"/>
    </source>
</evidence>
<organism evidence="2 4">
    <name type="scientific">Aquisalinus luteolus</name>
    <dbReference type="NCBI Taxonomy" id="1566827"/>
    <lineage>
        <taxon>Bacteria</taxon>
        <taxon>Pseudomonadati</taxon>
        <taxon>Pseudomonadota</taxon>
        <taxon>Alphaproteobacteria</taxon>
        <taxon>Parvularculales</taxon>
        <taxon>Parvularculaceae</taxon>
        <taxon>Aquisalinus</taxon>
    </lineage>
</organism>